<dbReference type="SUPFAM" id="SSF48452">
    <property type="entry name" value="TPR-like"/>
    <property type="match status" value="2"/>
</dbReference>
<feature type="chain" id="PRO_5008381649" description="CHAT domain-containing protein" evidence="1">
    <location>
        <begin position="25"/>
        <end position="766"/>
    </location>
</feature>
<dbReference type="PANTHER" id="PTHR10098">
    <property type="entry name" value="RAPSYN-RELATED"/>
    <property type="match status" value="1"/>
</dbReference>
<name>A0A1A8XNU9_9RHOO</name>
<sequence length="766" mass="83527">MCAIQIRLAYCFVLAFLFIQSASAAVPTTDWNAAISEGIALRQQGNIQQSIDLLAATRDSAGNPATQATAAGELGITLLQAHRYKAAEAPLKQAYDFFLTGTERARYAVFLGNLYTVRKQPDAASNFYQEALTIAGNDLNTQLIVGLNLARLAADDKRLEKLGAVSQQLSQSGDRPEHIRYHLNLGNQARLLGDQGLRLAYQHLDEARKLSEQADNSRLLVESLDALAQLYEDQGRTAEAGQLTQKATTLARSLESVNVADLLINLEWRQGRLLKSEDKAPAALAAYQRAVEQIEAVRQDIPIENEEGRSSFSQTLEPIYLGYVDLLLSQANNQPAAAQATYLRRAMDTFELIKQTELQDFLGDRCSIETAQGGSGGSIPAGTALLYPISLPDRLELLLETQAGIVRHITPVEREVLHSTAIAYANVLRRGAPDYIALAKQLYRWLLSPFDEAITEQDIQNLVVVPDGALRLVPVGALHDGKQFVIEKYAVSMVTGLTMTNSASTAGRKLVSLVAGVSEPGPVVNIMAQPSIVRILEPSTSASRGGLAQAVQTRSLSSAIAAPSVESTNNIDQHRDIERFRADLSLPGVKDEIEALKDILKGTTLLNADFTVGQFQRDFGTGDFRIVHIASHAVFGGSADSSFIMAYDDILSMNRLESMLKSENFQNNPMELLTLSACETAEGNFRAPLGFSGAAIKTRAKSVLGTLWPVEDNAAKSVMKKFYGGMVNAGLTKTEALRQAQLELLHSRQFDHPFFWAPFVLIGNWL</sequence>
<accession>A0A1A8XNU9</accession>
<feature type="signal peptide" evidence="1">
    <location>
        <begin position="1"/>
        <end position="24"/>
    </location>
</feature>
<dbReference type="InterPro" id="IPR024983">
    <property type="entry name" value="CHAT_dom"/>
</dbReference>
<gene>
    <name evidence="3" type="ORF">PROAA_1600006</name>
</gene>
<evidence type="ECO:0000313" key="3">
    <source>
        <dbReference type="EMBL" id="SBT05628.1"/>
    </source>
</evidence>
<reference evidence="3 4" key="1">
    <citation type="submission" date="2016-06" db="EMBL/GenBank/DDBJ databases">
        <authorList>
            <person name="Kjaerup R.B."/>
            <person name="Dalgaard T.S."/>
            <person name="Juul-Madsen H.R."/>
        </authorList>
    </citation>
    <scope>NUCLEOTIDE SEQUENCE [LARGE SCALE GENOMIC DNA]</scope>
    <source>
        <strain evidence="3">2</strain>
    </source>
</reference>
<evidence type="ECO:0000313" key="4">
    <source>
        <dbReference type="Proteomes" id="UP000199600"/>
    </source>
</evidence>
<keyword evidence="1" id="KW-0732">Signal</keyword>
<protein>
    <recommendedName>
        <fullName evidence="2">CHAT domain-containing protein</fullName>
    </recommendedName>
</protein>
<keyword evidence="4" id="KW-1185">Reference proteome</keyword>
<dbReference type="InterPro" id="IPR019734">
    <property type="entry name" value="TPR_rpt"/>
</dbReference>
<feature type="domain" description="CHAT" evidence="2">
    <location>
        <begin position="438"/>
        <end position="764"/>
    </location>
</feature>
<dbReference type="Pfam" id="PF12770">
    <property type="entry name" value="CHAT"/>
    <property type="match status" value="1"/>
</dbReference>
<dbReference type="EMBL" id="FLQY01000069">
    <property type="protein sequence ID" value="SBT05628.1"/>
    <property type="molecule type" value="Genomic_DNA"/>
</dbReference>
<dbReference type="InterPro" id="IPR011990">
    <property type="entry name" value="TPR-like_helical_dom_sf"/>
</dbReference>
<dbReference type="Proteomes" id="UP000199600">
    <property type="component" value="Unassembled WGS sequence"/>
</dbReference>
<dbReference type="Gene3D" id="1.25.40.10">
    <property type="entry name" value="Tetratricopeptide repeat domain"/>
    <property type="match status" value="2"/>
</dbReference>
<organism evidence="3 4">
    <name type="scientific">Candidatus Propionivibrio aalborgensis</name>
    <dbReference type="NCBI Taxonomy" id="1860101"/>
    <lineage>
        <taxon>Bacteria</taxon>
        <taxon>Pseudomonadati</taxon>
        <taxon>Pseudomonadota</taxon>
        <taxon>Betaproteobacteria</taxon>
        <taxon>Rhodocyclales</taxon>
        <taxon>Rhodocyclaceae</taxon>
        <taxon>Propionivibrio</taxon>
    </lineage>
</organism>
<dbReference type="PANTHER" id="PTHR10098:SF112">
    <property type="entry name" value="SLR0380 PROTEIN"/>
    <property type="match status" value="1"/>
</dbReference>
<dbReference type="AlphaFoldDB" id="A0A1A8XNU9"/>
<evidence type="ECO:0000259" key="2">
    <source>
        <dbReference type="Pfam" id="PF12770"/>
    </source>
</evidence>
<dbReference type="RefSeq" id="WP_186410232.1">
    <property type="nucleotide sequence ID" value="NZ_FLQY01000069.1"/>
</dbReference>
<dbReference type="SMART" id="SM00028">
    <property type="entry name" value="TPR"/>
    <property type="match status" value="4"/>
</dbReference>
<proteinExistence type="predicted"/>
<evidence type="ECO:0000256" key="1">
    <source>
        <dbReference type="SAM" id="SignalP"/>
    </source>
</evidence>